<dbReference type="Gene3D" id="1.25.40.10">
    <property type="entry name" value="Tetratricopeptide repeat domain"/>
    <property type="match status" value="1"/>
</dbReference>
<dbReference type="AlphaFoldDB" id="A0A3N7J2W8"/>
<feature type="signal peptide" evidence="1">
    <location>
        <begin position="1"/>
        <end position="15"/>
    </location>
</feature>
<protein>
    <submittedName>
        <fullName evidence="2">Tetratricopeptide repeat protein</fullName>
    </submittedName>
</protein>
<dbReference type="SUPFAM" id="SSF48452">
    <property type="entry name" value="TPR-like"/>
    <property type="match status" value="1"/>
</dbReference>
<dbReference type="Proteomes" id="UP000267464">
    <property type="component" value="Unassembled WGS sequence"/>
</dbReference>
<dbReference type="EMBL" id="QUSW01000002">
    <property type="protein sequence ID" value="RQP25282.1"/>
    <property type="molecule type" value="Genomic_DNA"/>
</dbReference>
<organism evidence="2 3">
    <name type="scientific">Piscinibacter terrae</name>
    <dbReference type="NCBI Taxonomy" id="2496871"/>
    <lineage>
        <taxon>Bacteria</taxon>
        <taxon>Pseudomonadati</taxon>
        <taxon>Pseudomonadota</taxon>
        <taxon>Betaproteobacteria</taxon>
        <taxon>Burkholderiales</taxon>
        <taxon>Sphaerotilaceae</taxon>
        <taxon>Piscinibacter</taxon>
    </lineage>
</organism>
<proteinExistence type="predicted"/>
<sequence length="151" mass="16065">MIGAALLAFSAAALAAGGGGGSSGGANDDPVVVAAKAAIEKKDWAGAQAQLKQALAAKPNNADYHNLYAYSMRKGPNPDMDLVFKHYNEALRINPKHTGAHEYIGEAYLQVGDLAKAKEHLAALNKICFFGCEEYSDLKKDIAEYEASHKQ</sequence>
<reference evidence="2 3" key="2">
    <citation type="submission" date="2018-12" db="EMBL/GenBank/DDBJ databases">
        <title>Rhizobacter gummiphilus sp. nov., a rubber-degrading bacterium isolated from the soil of a botanical garden in Japan.</title>
        <authorList>
            <person name="Shunsuke S.S."/>
        </authorList>
    </citation>
    <scope>NUCLEOTIDE SEQUENCE [LARGE SCALE GENOMIC DNA]</scope>
    <source>
        <strain evidence="2 3">S-16</strain>
    </source>
</reference>
<keyword evidence="3" id="KW-1185">Reference proteome</keyword>
<evidence type="ECO:0000313" key="2">
    <source>
        <dbReference type="EMBL" id="RQP25282.1"/>
    </source>
</evidence>
<reference evidence="2 3" key="1">
    <citation type="submission" date="2018-08" db="EMBL/GenBank/DDBJ databases">
        <authorList>
            <person name="Khan S.A."/>
            <person name="Jeon C.O."/>
            <person name="Chun B.H."/>
            <person name="Jeong S.E."/>
        </authorList>
    </citation>
    <scope>NUCLEOTIDE SEQUENCE [LARGE SCALE GENOMIC DNA]</scope>
    <source>
        <strain evidence="2 3">S-16</strain>
    </source>
</reference>
<evidence type="ECO:0000313" key="3">
    <source>
        <dbReference type="Proteomes" id="UP000267464"/>
    </source>
</evidence>
<dbReference type="InterPro" id="IPR011990">
    <property type="entry name" value="TPR-like_helical_dom_sf"/>
</dbReference>
<feature type="chain" id="PRO_5018121283" evidence="1">
    <location>
        <begin position="16"/>
        <end position="151"/>
    </location>
</feature>
<comment type="caution">
    <text evidence="2">The sequence shown here is derived from an EMBL/GenBank/DDBJ whole genome shotgun (WGS) entry which is preliminary data.</text>
</comment>
<gene>
    <name evidence="2" type="ORF">DZC73_10660</name>
</gene>
<evidence type="ECO:0000256" key="1">
    <source>
        <dbReference type="SAM" id="SignalP"/>
    </source>
</evidence>
<accession>A0A3N7J2W8</accession>
<keyword evidence="1" id="KW-0732">Signal</keyword>
<name>A0A3N7J2W8_9BURK</name>